<keyword evidence="1" id="KW-0472">Membrane</keyword>
<dbReference type="SUPFAM" id="SSF50952">
    <property type="entry name" value="Soluble quinoprotein glucose dehydrogenase"/>
    <property type="match status" value="1"/>
</dbReference>
<dbReference type="PANTHER" id="PTHR19328:SF75">
    <property type="entry name" value="ALDOSE SUGAR DEHYDROGENASE YLII"/>
    <property type="match status" value="1"/>
</dbReference>
<dbReference type="InterPro" id="IPR011041">
    <property type="entry name" value="Quinoprot_gluc/sorb_DH_b-prop"/>
</dbReference>
<evidence type="ECO:0000313" key="4">
    <source>
        <dbReference type="Proteomes" id="UP000306918"/>
    </source>
</evidence>
<dbReference type="EMBL" id="STFF01000001">
    <property type="protein sequence ID" value="THU41084.1"/>
    <property type="molecule type" value="Genomic_DNA"/>
</dbReference>
<dbReference type="Pfam" id="PF07995">
    <property type="entry name" value="GSDH"/>
    <property type="match status" value="1"/>
</dbReference>
<dbReference type="AlphaFoldDB" id="A0A4S8I2V2"/>
<dbReference type="RefSeq" id="WP_136575574.1">
    <property type="nucleotide sequence ID" value="NZ_STFF01000001.1"/>
</dbReference>
<dbReference type="Gene3D" id="2.120.10.30">
    <property type="entry name" value="TolB, C-terminal domain"/>
    <property type="match status" value="1"/>
</dbReference>
<keyword evidence="4" id="KW-1185">Reference proteome</keyword>
<dbReference type="InterPro" id="IPR012938">
    <property type="entry name" value="Glc/Sorbosone_DH"/>
</dbReference>
<accession>A0A4S8I2V2</accession>
<keyword evidence="1" id="KW-1133">Transmembrane helix</keyword>
<protein>
    <submittedName>
        <fullName evidence="3">PQQ-dependent sugar dehydrogenase</fullName>
    </submittedName>
</protein>
<comment type="caution">
    <text evidence="3">The sequence shown here is derived from an EMBL/GenBank/DDBJ whole genome shotgun (WGS) entry which is preliminary data.</text>
</comment>
<dbReference type="PANTHER" id="PTHR19328">
    <property type="entry name" value="HEDGEHOG-INTERACTING PROTEIN"/>
    <property type="match status" value="1"/>
</dbReference>
<feature type="domain" description="Glucose/Sorbosone dehydrogenase" evidence="2">
    <location>
        <begin position="105"/>
        <end position="441"/>
    </location>
</feature>
<dbReference type="PROSITE" id="PS51257">
    <property type="entry name" value="PROKAR_LIPOPROTEIN"/>
    <property type="match status" value="1"/>
</dbReference>
<feature type="transmembrane region" description="Helical" evidence="1">
    <location>
        <begin position="7"/>
        <end position="29"/>
    </location>
</feature>
<keyword evidence="1" id="KW-0812">Transmembrane</keyword>
<name>A0A4S8I2V2_9BACT</name>
<sequence>MKTIQPNIARFLIAGFTLLGTIGLLGILLQSCKKSNGSQITGIDMELLAEGFVSPIQVLSTHHSERRYVIDQIGKVWLIDRNGYKRPTPFLDISSKLVALNPNYDERGLLGIAFHPEFKTNGRVFAYYQLPPRPGGPVPGASWNNLSRISEFRVVPDVFRADPNSEKVILEFDDPQFNHNGGSLAFGSDNYLYISIGDGGGANDVGPGHVNDWYLVNGGGNAQNIEANFLGKILCIDVDSGSPYVVPSTNPFVNKPGKDEIFAFGFRNPYRMSFDMGGEHQLITSDAGQVLWEEINIVRKGANYGWNVREGNHCFNTTDSSKVLSTCPAIDDRGKRLLDPVIEINNWQNPLGGKATTIIGGYVYRGNKINGWNGKYVFGTFSQSPSTANGELFIATPQWSEEPAPWTYEEVTLIGNPDDVGYYLRGLGQDDDGEIYLAVSSMPGLQGTTGKVFKLVQR</sequence>
<gene>
    <name evidence="3" type="ORF">FAM09_02915</name>
</gene>
<reference evidence="3 4" key="1">
    <citation type="submission" date="2019-04" db="EMBL/GenBank/DDBJ databases">
        <title>Niastella caeni sp. nov., isolated from activated sludge.</title>
        <authorList>
            <person name="Sheng M."/>
        </authorList>
    </citation>
    <scope>NUCLEOTIDE SEQUENCE [LARGE SCALE GENOMIC DNA]</scope>
    <source>
        <strain evidence="3 4">HX-2-15</strain>
    </source>
</reference>
<evidence type="ECO:0000256" key="1">
    <source>
        <dbReference type="SAM" id="Phobius"/>
    </source>
</evidence>
<dbReference type="OrthoDB" id="9770043at2"/>
<organism evidence="3 4">
    <name type="scientific">Niastella caeni</name>
    <dbReference type="NCBI Taxonomy" id="2569763"/>
    <lineage>
        <taxon>Bacteria</taxon>
        <taxon>Pseudomonadati</taxon>
        <taxon>Bacteroidota</taxon>
        <taxon>Chitinophagia</taxon>
        <taxon>Chitinophagales</taxon>
        <taxon>Chitinophagaceae</taxon>
        <taxon>Niastella</taxon>
    </lineage>
</organism>
<proteinExistence type="predicted"/>
<dbReference type="Proteomes" id="UP000306918">
    <property type="component" value="Unassembled WGS sequence"/>
</dbReference>
<dbReference type="InterPro" id="IPR011042">
    <property type="entry name" value="6-blade_b-propeller_TolB-like"/>
</dbReference>
<evidence type="ECO:0000259" key="2">
    <source>
        <dbReference type="Pfam" id="PF07995"/>
    </source>
</evidence>
<evidence type="ECO:0000313" key="3">
    <source>
        <dbReference type="EMBL" id="THU41084.1"/>
    </source>
</evidence>